<evidence type="ECO:0000313" key="4">
    <source>
        <dbReference type="Proteomes" id="UP000001847"/>
    </source>
</evidence>
<dbReference type="InterPro" id="IPR001437">
    <property type="entry name" value="Tscrpt_elong_fac_GreA/B_C"/>
</dbReference>
<protein>
    <submittedName>
        <fullName evidence="3">Putative transcription elongation factor</fullName>
    </submittedName>
</protein>
<dbReference type="NCBIfam" id="NF004396">
    <property type="entry name" value="PRK05753.1"/>
    <property type="match status" value="1"/>
</dbReference>
<dbReference type="InterPro" id="IPR023459">
    <property type="entry name" value="Tscrpt_elong_fac_GreA/B_fam"/>
</dbReference>
<dbReference type="PANTHER" id="PTHR30437:SF5">
    <property type="entry name" value="REGULATOR OF NUCLEOSIDE DIPHOSPHATE KINASE"/>
    <property type="match status" value="1"/>
</dbReference>
<dbReference type="Pfam" id="PF01272">
    <property type="entry name" value="GreA_GreB"/>
    <property type="match status" value="1"/>
</dbReference>
<accession>B0SN96</accession>
<dbReference type="Gene3D" id="3.10.50.30">
    <property type="entry name" value="Transcription elongation factor, GreA/GreB, C-terminal domain"/>
    <property type="match status" value="1"/>
</dbReference>
<feature type="domain" description="Regulator of nucleoside diphosphate kinase N-terminal" evidence="2">
    <location>
        <begin position="6"/>
        <end position="45"/>
    </location>
</feature>
<dbReference type="PANTHER" id="PTHR30437">
    <property type="entry name" value="TRANSCRIPTION ELONGATION FACTOR GREA"/>
    <property type="match status" value="1"/>
</dbReference>
<dbReference type="InterPro" id="IPR036953">
    <property type="entry name" value="GreA/GreB_C_sf"/>
</dbReference>
<evidence type="ECO:0000259" key="2">
    <source>
        <dbReference type="Pfam" id="PF14760"/>
    </source>
</evidence>
<dbReference type="GO" id="GO:0032784">
    <property type="term" value="P:regulation of DNA-templated transcription elongation"/>
    <property type="evidence" value="ECO:0007669"/>
    <property type="project" value="InterPro"/>
</dbReference>
<dbReference type="Proteomes" id="UP000001847">
    <property type="component" value="Chromosome I"/>
</dbReference>
<dbReference type="SUPFAM" id="SSF54534">
    <property type="entry name" value="FKBP-like"/>
    <property type="match status" value="1"/>
</dbReference>
<dbReference type="STRING" id="456481.LEPBI_I2786"/>
<dbReference type="GO" id="GO:0006354">
    <property type="term" value="P:DNA-templated transcription elongation"/>
    <property type="evidence" value="ECO:0007669"/>
    <property type="project" value="TreeGrafter"/>
</dbReference>
<evidence type="ECO:0000313" key="3">
    <source>
        <dbReference type="EMBL" id="ABZ98863.1"/>
    </source>
</evidence>
<dbReference type="BioCyc" id="LBIF456481:LEPBI_RS13700-MONOMER"/>
<dbReference type="HOGENOM" id="CLU_120358_1_0_12"/>
<keyword evidence="3" id="KW-0648">Protein biosynthesis</keyword>
<dbReference type="EMBL" id="CP000786">
    <property type="protein sequence ID" value="ABZ98863.1"/>
    <property type="molecule type" value="Genomic_DNA"/>
</dbReference>
<dbReference type="GO" id="GO:0003746">
    <property type="term" value="F:translation elongation factor activity"/>
    <property type="evidence" value="ECO:0007669"/>
    <property type="project" value="UniProtKB-KW"/>
</dbReference>
<keyword evidence="3" id="KW-0251">Elongation factor</keyword>
<dbReference type="InterPro" id="IPR029462">
    <property type="entry name" value="Rnk_N"/>
</dbReference>
<dbReference type="KEGG" id="lbi:LEPBI_I2786"/>
<evidence type="ECO:0000259" key="1">
    <source>
        <dbReference type="Pfam" id="PF01272"/>
    </source>
</evidence>
<dbReference type="OrthoDB" id="192847at2"/>
<name>B0SN96_LEPBP</name>
<proteinExistence type="predicted"/>
<dbReference type="AlphaFoldDB" id="B0SN96"/>
<keyword evidence="4" id="KW-1185">Reference proteome</keyword>
<dbReference type="GO" id="GO:0070063">
    <property type="term" value="F:RNA polymerase binding"/>
    <property type="evidence" value="ECO:0007669"/>
    <property type="project" value="InterPro"/>
</dbReference>
<reference evidence="3 4" key="1">
    <citation type="journal article" date="2008" name="PLoS ONE">
        <title>Genome sequence of the saprophyte Leptospira biflexa provides insights into the evolution of Leptospira and the pathogenesis of leptospirosis.</title>
        <authorList>
            <person name="Picardeau M."/>
            <person name="Bulach D.M."/>
            <person name="Bouchier C."/>
            <person name="Zuerner R.L."/>
            <person name="Zidane N."/>
            <person name="Wilson P.J."/>
            <person name="Creno S."/>
            <person name="Kuczek E.S."/>
            <person name="Bommezzadri S."/>
            <person name="Davis J.C."/>
            <person name="McGrath A."/>
            <person name="Johnson M.J."/>
            <person name="Boursaux-Eude C."/>
            <person name="Seemann T."/>
            <person name="Rouy Z."/>
            <person name="Coppel R.L."/>
            <person name="Rood J.I."/>
            <person name="Lajus A."/>
            <person name="Davies J.K."/>
            <person name="Medigue C."/>
            <person name="Adler B."/>
        </authorList>
    </citation>
    <scope>NUCLEOTIDE SEQUENCE [LARGE SCALE GENOMIC DNA]</scope>
    <source>
        <strain evidence="4">Patoc 1 / ATCC 23582 / Paris</strain>
    </source>
</reference>
<organism evidence="3 4">
    <name type="scientific">Leptospira biflexa serovar Patoc (strain Patoc 1 / ATCC 23582 / Paris)</name>
    <dbReference type="NCBI Taxonomy" id="456481"/>
    <lineage>
        <taxon>Bacteria</taxon>
        <taxon>Pseudomonadati</taxon>
        <taxon>Spirochaetota</taxon>
        <taxon>Spirochaetia</taxon>
        <taxon>Leptospirales</taxon>
        <taxon>Leptospiraceae</taxon>
        <taxon>Leptospira</taxon>
    </lineage>
</organism>
<sequence length="138" mass="15883">MKTKKKISITNLDYIRLKKMILEYSKRNKTDANVQDLLGEIERAQKVDSKQIPSNVVTMNSVIEIKNLEGIEFKEFRLVYPEDSNLDQNQISILAPIATASIGYKTGDVIFWNVPDGVYRFQITEIKYQPEANGDFHL</sequence>
<dbReference type="GO" id="GO:0003677">
    <property type="term" value="F:DNA binding"/>
    <property type="evidence" value="ECO:0007669"/>
    <property type="project" value="InterPro"/>
</dbReference>
<dbReference type="Pfam" id="PF14760">
    <property type="entry name" value="Rnk_N"/>
    <property type="match status" value="1"/>
</dbReference>
<gene>
    <name evidence="3" type="ordered locus">LEPBI_I2786</name>
</gene>
<feature type="domain" description="Transcription elongation factor GreA/GreB C-terminal" evidence="1">
    <location>
        <begin position="53"/>
        <end position="128"/>
    </location>
</feature>
<dbReference type="RefSeq" id="WP_012389723.1">
    <property type="nucleotide sequence ID" value="NC_010602.1"/>
</dbReference>